<comment type="caution">
    <text evidence="1">The sequence shown here is derived from an EMBL/GenBank/DDBJ whole genome shotgun (WGS) entry which is preliminary data.</text>
</comment>
<gene>
    <name evidence="1" type="ORF">AVEN_209637_1</name>
</gene>
<dbReference type="AlphaFoldDB" id="A0A4Y2D587"/>
<dbReference type="EMBL" id="BGPR01000306">
    <property type="protein sequence ID" value="GBM11942.1"/>
    <property type="molecule type" value="Genomic_DNA"/>
</dbReference>
<evidence type="ECO:0000313" key="2">
    <source>
        <dbReference type="Proteomes" id="UP000499080"/>
    </source>
</evidence>
<accession>A0A4Y2D587</accession>
<sequence>MFVEQLAPLHLIVSWNESLWDPRVLAARYVNPLASSFSWSLHEDDGVRRTWVPSRVHDLLTCSDCTLRTIDLARNTTRRPACGFHANDEAPLKLA</sequence>
<protein>
    <submittedName>
        <fullName evidence="1">Uncharacterized protein</fullName>
    </submittedName>
</protein>
<dbReference type="Proteomes" id="UP000499080">
    <property type="component" value="Unassembled WGS sequence"/>
</dbReference>
<proteinExistence type="predicted"/>
<name>A0A4Y2D587_ARAVE</name>
<reference evidence="1 2" key="1">
    <citation type="journal article" date="2019" name="Sci. Rep.">
        <title>Orb-weaving spider Araneus ventricosus genome elucidates the spidroin gene catalogue.</title>
        <authorList>
            <person name="Kono N."/>
            <person name="Nakamura H."/>
            <person name="Ohtoshi R."/>
            <person name="Moran D.A.P."/>
            <person name="Shinohara A."/>
            <person name="Yoshida Y."/>
            <person name="Fujiwara M."/>
            <person name="Mori M."/>
            <person name="Tomita M."/>
            <person name="Arakawa K."/>
        </authorList>
    </citation>
    <scope>NUCLEOTIDE SEQUENCE [LARGE SCALE GENOMIC DNA]</scope>
</reference>
<keyword evidence="2" id="KW-1185">Reference proteome</keyword>
<organism evidence="1 2">
    <name type="scientific">Araneus ventricosus</name>
    <name type="common">Orbweaver spider</name>
    <name type="synonym">Epeira ventricosa</name>
    <dbReference type="NCBI Taxonomy" id="182803"/>
    <lineage>
        <taxon>Eukaryota</taxon>
        <taxon>Metazoa</taxon>
        <taxon>Ecdysozoa</taxon>
        <taxon>Arthropoda</taxon>
        <taxon>Chelicerata</taxon>
        <taxon>Arachnida</taxon>
        <taxon>Araneae</taxon>
        <taxon>Araneomorphae</taxon>
        <taxon>Entelegynae</taxon>
        <taxon>Araneoidea</taxon>
        <taxon>Araneidae</taxon>
        <taxon>Araneus</taxon>
    </lineage>
</organism>
<evidence type="ECO:0000313" key="1">
    <source>
        <dbReference type="EMBL" id="GBM11942.1"/>
    </source>
</evidence>